<dbReference type="Gene3D" id="3.30.40.10">
    <property type="entry name" value="Zinc/RING finger domain, C3HC4 (zinc finger)"/>
    <property type="match status" value="1"/>
</dbReference>
<dbReference type="CTD" id="36748"/>
<dbReference type="CDD" id="cd14321">
    <property type="entry name" value="UBA_IAPs"/>
    <property type="match status" value="1"/>
</dbReference>
<dbReference type="GO" id="GO:0004869">
    <property type="term" value="F:cysteine-type endopeptidase inhibitor activity"/>
    <property type="evidence" value="ECO:0007669"/>
    <property type="project" value="UniProtKB-ARBA"/>
</dbReference>
<dbReference type="SMART" id="SM00184">
    <property type="entry name" value="RING"/>
    <property type="match status" value="1"/>
</dbReference>
<dbReference type="FunFam" id="1.10.1170.10:FF:000002">
    <property type="entry name" value="Baculoviral IAP repeat containing 7"/>
    <property type="match status" value="1"/>
</dbReference>
<dbReference type="GO" id="GO:0031398">
    <property type="term" value="P:positive regulation of protein ubiquitination"/>
    <property type="evidence" value="ECO:0007669"/>
    <property type="project" value="TreeGrafter"/>
</dbReference>
<accession>A0A6J3KYV8</accession>
<evidence type="ECO:0000256" key="6">
    <source>
        <dbReference type="PROSITE-ProRule" id="PRU00175"/>
    </source>
</evidence>
<dbReference type="PANTHER" id="PTHR10044:SF139">
    <property type="entry name" value="DEATH-ASSOCIATED INHIBITOR OF APOPTOSIS 2"/>
    <property type="match status" value="1"/>
</dbReference>
<dbReference type="KEGG" id="bvk:117237956"/>
<dbReference type="GeneID" id="117237956"/>
<dbReference type="SMART" id="SM00238">
    <property type="entry name" value="BIR"/>
    <property type="match status" value="3"/>
</dbReference>
<dbReference type="GO" id="GO:0061630">
    <property type="term" value="F:ubiquitin protein ligase activity"/>
    <property type="evidence" value="ECO:0007669"/>
    <property type="project" value="TreeGrafter"/>
</dbReference>
<evidence type="ECO:0000256" key="5">
    <source>
        <dbReference type="ARBA" id="ARBA00022833"/>
    </source>
</evidence>
<evidence type="ECO:0000313" key="9">
    <source>
        <dbReference type="RefSeq" id="XP_033358310.1"/>
    </source>
</evidence>
<dbReference type="InterPro" id="IPR001841">
    <property type="entry name" value="Znf_RING"/>
</dbReference>
<dbReference type="PROSITE" id="PS50089">
    <property type="entry name" value="ZF_RING_2"/>
    <property type="match status" value="1"/>
</dbReference>
<dbReference type="Gene3D" id="1.10.8.10">
    <property type="entry name" value="DNA helicase RuvA subunit, C-terminal domain"/>
    <property type="match status" value="1"/>
</dbReference>
<proteinExistence type="inferred from homology"/>
<dbReference type="SUPFAM" id="SSF57924">
    <property type="entry name" value="Inhibitor of apoptosis (IAP) repeat"/>
    <property type="match status" value="3"/>
</dbReference>
<keyword evidence="4 6" id="KW-0863">Zinc-finger</keyword>
<dbReference type="PROSITE" id="PS50143">
    <property type="entry name" value="BIR_REPEAT_2"/>
    <property type="match status" value="3"/>
</dbReference>
<dbReference type="Pfam" id="PF13920">
    <property type="entry name" value="zf-C3HC4_3"/>
    <property type="match status" value="1"/>
</dbReference>
<dbReference type="GO" id="GO:0005829">
    <property type="term" value="C:cytosol"/>
    <property type="evidence" value="ECO:0007669"/>
    <property type="project" value="UniProtKB-ARBA"/>
</dbReference>
<dbReference type="Proteomes" id="UP000504631">
    <property type="component" value="Unplaced"/>
</dbReference>
<dbReference type="GO" id="GO:0043066">
    <property type="term" value="P:negative regulation of apoptotic process"/>
    <property type="evidence" value="ECO:0007669"/>
    <property type="project" value="TreeGrafter"/>
</dbReference>
<keyword evidence="3" id="KW-0479">Metal-binding</keyword>
<dbReference type="GO" id="GO:0070936">
    <property type="term" value="P:protein K48-linked ubiquitination"/>
    <property type="evidence" value="ECO:0007669"/>
    <property type="project" value="UniProtKB-ARBA"/>
</dbReference>
<name>A0A6J3KYV8_9HYME</name>
<dbReference type="GO" id="GO:0022416">
    <property type="term" value="P:chaeta development"/>
    <property type="evidence" value="ECO:0007669"/>
    <property type="project" value="UniProtKB-ARBA"/>
</dbReference>
<dbReference type="GO" id="GO:0051726">
    <property type="term" value="P:regulation of cell cycle"/>
    <property type="evidence" value="ECO:0007669"/>
    <property type="project" value="TreeGrafter"/>
</dbReference>
<protein>
    <submittedName>
        <fullName evidence="9">Baculoviral IAP repeat-containing protein 7 isoform X1</fullName>
    </submittedName>
</protein>
<dbReference type="FunFam" id="1.10.1170.10:FF:000003">
    <property type="entry name" value="E3 ubiquitin-protein ligase XIAP"/>
    <property type="match status" value="1"/>
</dbReference>
<evidence type="ECO:0000259" key="7">
    <source>
        <dbReference type="PROSITE" id="PS50089"/>
    </source>
</evidence>
<dbReference type="RefSeq" id="XP_033358310.1">
    <property type="nucleotide sequence ID" value="XM_033502419.1"/>
</dbReference>
<comment type="similarity">
    <text evidence="1">Belongs to the IAP family.</text>
</comment>
<dbReference type="CDD" id="cd16713">
    <property type="entry name" value="RING-HC_BIRC2_3_7"/>
    <property type="match status" value="1"/>
</dbReference>
<keyword evidence="2" id="KW-0053">Apoptosis</keyword>
<dbReference type="GO" id="GO:0005634">
    <property type="term" value="C:nucleus"/>
    <property type="evidence" value="ECO:0007669"/>
    <property type="project" value="TreeGrafter"/>
</dbReference>
<keyword evidence="5" id="KW-0862">Zinc</keyword>
<evidence type="ECO:0000256" key="2">
    <source>
        <dbReference type="ARBA" id="ARBA00022703"/>
    </source>
</evidence>
<evidence type="ECO:0000256" key="4">
    <source>
        <dbReference type="ARBA" id="ARBA00022771"/>
    </source>
</evidence>
<evidence type="ECO:0000256" key="3">
    <source>
        <dbReference type="ARBA" id="ARBA00022723"/>
    </source>
</evidence>
<dbReference type="InterPro" id="IPR001370">
    <property type="entry name" value="BIR_rpt"/>
</dbReference>
<reference evidence="9" key="1">
    <citation type="submission" date="2025-08" db="UniProtKB">
        <authorList>
            <consortium name="RefSeq"/>
        </authorList>
    </citation>
    <scope>IDENTIFICATION</scope>
    <source>
        <tissue evidence="9">Muscle</tissue>
    </source>
</reference>
<dbReference type="InterPro" id="IPR013083">
    <property type="entry name" value="Znf_RING/FYVE/PHD"/>
</dbReference>
<dbReference type="PANTHER" id="PTHR10044">
    <property type="entry name" value="INHIBITOR OF APOPTOSIS"/>
    <property type="match status" value="1"/>
</dbReference>
<evidence type="ECO:0000313" key="8">
    <source>
        <dbReference type="Proteomes" id="UP000504631"/>
    </source>
</evidence>
<dbReference type="GO" id="GO:0089720">
    <property type="term" value="F:caspase binding"/>
    <property type="evidence" value="ECO:0007669"/>
    <property type="project" value="UniProtKB-ARBA"/>
</dbReference>
<dbReference type="Gene3D" id="1.10.1170.10">
    <property type="entry name" value="Inhibitor Of Apoptosis Protein (2mihbC-IAP-1), Chain A"/>
    <property type="match status" value="3"/>
</dbReference>
<dbReference type="FunFam" id="3.30.40.10:FF:000184">
    <property type="entry name" value="Baculoviral IAP repeat containing 2"/>
    <property type="match status" value="1"/>
</dbReference>
<dbReference type="CDD" id="cd00022">
    <property type="entry name" value="BIR"/>
    <property type="match status" value="3"/>
</dbReference>
<dbReference type="PROSITE" id="PS01282">
    <property type="entry name" value="BIR_REPEAT_1"/>
    <property type="match status" value="2"/>
</dbReference>
<organism evidence="8 9">
    <name type="scientific">Bombus vosnesenskii</name>
    <dbReference type="NCBI Taxonomy" id="207650"/>
    <lineage>
        <taxon>Eukaryota</taxon>
        <taxon>Metazoa</taxon>
        <taxon>Ecdysozoa</taxon>
        <taxon>Arthropoda</taxon>
        <taxon>Hexapoda</taxon>
        <taxon>Insecta</taxon>
        <taxon>Pterygota</taxon>
        <taxon>Neoptera</taxon>
        <taxon>Endopterygota</taxon>
        <taxon>Hymenoptera</taxon>
        <taxon>Apocrita</taxon>
        <taxon>Aculeata</taxon>
        <taxon>Apoidea</taxon>
        <taxon>Anthophila</taxon>
        <taxon>Apidae</taxon>
        <taxon>Bombus</taxon>
        <taxon>Pyrobombus</taxon>
    </lineage>
</organism>
<dbReference type="GO" id="GO:0006915">
    <property type="term" value="P:apoptotic process"/>
    <property type="evidence" value="ECO:0007669"/>
    <property type="project" value="UniProtKB-KW"/>
</dbReference>
<dbReference type="Pfam" id="PF00653">
    <property type="entry name" value="BIR"/>
    <property type="match status" value="3"/>
</dbReference>
<dbReference type="GO" id="GO:0048471">
    <property type="term" value="C:perinuclear region of cytoplasm"/>
    <property type="evidence" value="ECO:0007669"/>
    <property type="project" value="UniProtKB-ARBA"/>
</dbReference>
<gene>
    <name evidence="9" type="primary">LOC117237956</name>
</gene>
<feature type="domain" description="RING-type" evidence="7">
    <location>
        <begin position="500"/>
        <end position="535"/>
    </location>
</feature>
<keyword evidence="8" id="KW-1185">Reference proteome</keyword>
<dbReference type="GO" id="GO:0008270">
    <property type="term" value="F:zinc ion binding"/>
    <property type="evidence" value="ECO:0007669"/>
    <property type="project" value="UniProtKB-KW"/>
</dbReference>
<sequence length="547" mass="62343">MNVEESRLRTFTDWPVNATVDAARIAKAGFYYTGHALEVQCFLCGVKISDWNYGDQAIVRHRLAEPNCPFVQNPSSTCNVPLIPIPINNLGLASSSTETSQDNNIVECQSINPYQNKETQKECRVMSQRLQSFTNWPISSIVSPEKLAKAGFYYLQHDDEVQCTYCGGILRKWKLGDDPERKHREYFPNCNFYAHQDKDGICMLKKLFLFLYRNYFISIFLSLDNLYLTNVKLMPGATSNLSDLGVQIHTTPKKPDCATYEGRLRTFNGWPENIKQTPEILASAGFYYDGFGDHVRCFHCDGGLRNWEATDDAWTEHARWFPKCEFVNLVRGQEFIKQCINNRPPLDQSIFEGVTEDESTDIADTPPTTVPSLEITEATLKKLLESPPAMEALEIGLHVGRVKRALKKRMEEIGTPYTNSDQLIEDVLCDQIMEELTREQTSSGIEQCNTVKKDEYRVCSIEDENSIIPNDKSNTDKKANFKESTALEEENRKLKEARLCKICMDREIAIVFLPCGHLATCVYCAPSLTYCLMCRQEIKATVRTFLS</sequence>
<evidence type="ECO:0000256" key="1">
    <source>
        <dbReference type="ARBA" id="ARBA00006672"/>
    </source>
</evidence>
<dbReference type="GO" id="GO:0043027">
    <property type="term" value="F:cysteine-type endopeptidase inhibitor activity involved in apoptotic process"/>
    <property type="evidence" value="ECO:0007669"/>
    <property type="project" value="UniProtKB-ARBA"/>
</dbReference>
<dbReference type="AlphaFoldDB" id="A0A6J3KYV8"/>
<dbReference type="InterPro" id="IPR050784">
    <property type="entry name" value="IAP"/>
</dbReference>
<dbReference type="GO" id="GO:0031625">
    <property type="term" value="F:ubiquitin protein ligase binding"/>
    <property type="evidence" value="ECO:0007669"/>
    <property type="project" value="UniProtKB-ARBA"/>
</dbReference>